<keyword evidence="2" id="KW-1185">Reference proteome</keyword>
<proteinExistence type="predicted"/>
<gene>
    <name evidence="1" type="ORF">MRB53_035227</name>
</gene>
<protein>
    <submittedName>
        <fullName evidence="1">Uncharacterized protein</fullName>
    </submittedName>
</protein>
<evidence type="ECO:0000313" key="1">
    <source>
        <dbReference type="EMBL" id="KAJ8615855.1"/>
    </source>
</evidence>
<dbReference type="EMBL" id="CM056820">
    <property type="protein sequence ID" value="KAJ8615855.1"/>
    <property type="molecule type" value="Genomic_DNA"/>
</dbReference>
<sequence length="241" mass="26879">MGRENTSSRRICAEEVSSSSSNVIDPLSEISCDVAEEEHVLAAEIRSTSGNTLAASTLPCRKIKTQRTSTSRRVHARRKLAIGYADLRRNWEFLESLSERFLWMNEDVCGLPSCITQRSIDEITEKVQMALTTLRISPQSGVTDGRKIFNISSDSDPSHSGYSKDDSSGSEFSMIFCLNKPPSLFHNRTQTQPFCDRLQLPSSVVELLPSFFDTGQQSSLHAAKSQSIYFVIPQQHSSFGF</sequence>
<reference evidence="1 2" key="1">
    <citation type="journal article" date="2022" name="Hortic Res">
        <title>A haplotype resolved chromosomal level avocado genome allows analysis of novel avocado genes.</title>
        <authorList>
            <person name="Nath O."/>
            <person name="Fletcher S.J."/>
            <person name="Hayward A."/>
            <person name="Shaw L.M."/>
            <person name="Masouleh A.K."/>
            <person name="Furtado A."/>
            <person name="Henry R.J."/>
            <person name="Mitter N."/>
        </authorList>
    </citation>
    <scope>NUCLEOTIDE SEQUENCE [LARGE SCALE GENOMIC DNA]</scope>
    <source>
        <strain evidence="2">cv. Hass</strain>
    </source>
</reference>
<dbReference type="Proteomes" id="UP001234297">
    <property type="component" value="Chromosome 12"/>
</dbReference>
<accession>A0ACC2K451</accession>
<name>A0ACC2K451_PERAE</name>
<evidence type="ECO:0000313" key="2">
    <source>
        <dbReference type="Proteomes" id="UP001234297"/>
    </source>
</evidence>
<comment type="caution">
    <text evidence="1">The sequence shown here is derived from an EMBL/GenBank/DDBJ whole genome shotgun (WGS) entry which is preliminary data.</text>
</comment>
<organism evidence="1 2">
    <name type="scientific">Persea americana</name>
    <name type="common">Avocado</name>
    <dbReference type="NCBI Taxonomy" id="3435"/>
    <lineage>
        <taxon>Eukaryota</taxon>
        <taxon>Viridiplantae</taxon>
        <taxon>Streptophyta</taxon>
        <taxon>Embryophyta</taxon>
        <taxon>Tracheophyta</taxon>
        <taxon>Spermatophyta</taxon>
        <taxon>Magnoliopsida</taxon>
        <taxon>Magnoliidae</taxon>
        <taxon>Laurales</taxon>
        <taxon>Lauraceae</taxon>
        <taxon>Persea</taxon>
    </lineage>
</organism>